<comment type="caution">
    <text evidence="4">The sequence shown here is derived from an EMBL/GenBank/DDBJ whole genome shotgun (WGS) entry which is preliminary data.</text>
</comment>
<protein>
    <submittedName>
        <fullName evidence="4">Glycosyl transferase family 25</fullName>
    </submittedName>
</protein>
<reference evidence="4 5" key="1">
    <citation type="submission" date="2016-10" db="EMBL/GenBank/DDBJ databases">
        <title>Genome sequencing of Aspergillus oryzae BCC7051.</title>
        <authorList>
            <person name="Thammarongtham C."/>
            <person name="Vorapreeda T."/>
            <person name="Nookaew I."/>
            <person name="Srisuk T."/>
            <person name="Land M."/>
            <person name="Jeennor S."/>
            <person name="Laoteng K."/>
        </authorList>
    </citation>
    <scope>NUCLEOTIDE SEQUENCE [LARGE SCALE GENOMIC DNA]</scope>
    <source>
        <strain evidence="4 5">BCC7051</strain>
    </source>
</reference>
<dbReference type="InterPro" id="IPR002654">
    <property type="entry name" value="Glyco_trans_25"/>
</dbReference>
<name>A0A1S9DI59_ASPOZ</name>
<dbReference type="GO" id="GO:0016740">
    <property type="term" value="F:transferase activity"/>
    <property type="evidence" value="ECO:0007669"/>
    <property type="project" value="UniProtKB-KW"/>
</dbReference>
<proteinExistence type="inferred from homology"/>
<dbReference type="PANTHER" id="PTHR10730">
    <property type="entry name" value="PROCOLLAGEN-LYSINE,2-OXOGLUTARATE 5-DIOXYGENASE/GLYCOSYLTRANSFERASE 25 FAMILY MEMBER"/>
    <property type="match status" value="1"/>
</dbReference>
<dbReference type="OrthoDB" id="47375at2759"/>
<keyword evidence="3 4" id="KW-0808">Transferase</keyword>
<dbReference type="VEuPathDB" id="FungiDB:AO090020000174"/>
<dbReference type="eggNOG" id="ENOG502SHN6">
    <property type="taxonomic scope" value="Eukaryota"/>
</dbReference>
<dbReference type="VEuPathDB" id="FungiDB:AO090020000175"/>
<comment type="similarity">
    <text evidence="1">Belongs to the glycosyltransferase 25 family.</text>
</comment>
<evidence type="ECO:0000313" key="5">
    <source>
        <dbReference type="Proteomes" id="UP000190312"/>
    </source>
</evidence>
<evidence type="ECO:0000256" key="3">
    <source>
        <dbReference type="ARBA" id="ARBA00022679"/>
    </source>
</evidence>
<organism evidence="4 5">
    <name type="scientific">Aspergillus oryzae</name>
    <name type="common">Yellow koji mold</name>
    <dbReference type="NCBI Taxonomy" id="5062"/>
    <lineage>
        <taxon>Eukaryota</taxon>
        <taxon>Fungi</taxon>
        <taxon>Dikarya</taxon>
        <taxon>Ascomycota</taxon>
        <taxon>Pezizomycotina</taxon>
        <taxon>Eurotiomycetes</taxon>
        <taxon>Eurotiomycetidae</taxon>
        <taxon>Eurotiales</taxon>
        <taxon>Aspergillaceae</taxon>
        <taxon>Aspergillus</taxon>
        <taxon>Aspergillus subgen. Circumdati</taxon>
    </lineage>
</organism>
<dbReference type="PANTHER" id="PTHR10730:SF53">
    <property type="entry name" value="GLYCOSYLTRANSFERASE 25 FAMILY MEMBER"/>
    <property type="match status" value="1"/>
</dbReference>
<dbReference type="InterPro" id="IPR009057">
    <property type="entry name" value="Homeodomain-like_sf"/>
</dbReference>
<evidence type="ECO:0000256" key="2">
    <source>
        <dbReference type="ARBA" id="ARBA00022676"/>
    </source>
</evidence>
<dbReference type="SUPFAM" id="SSF46689">
    <property type="entry name" value="Homeodomain-like"/>
    <property type="match status" value="1"/>
</dbReference>
<dbReference type="Pfam" id="PF13384">
    <property type="entry name" value="HTH_23"/>
    <property type="match status" value="1"/>
</dbReference>
<dbReference type="InterPro" id="IPR050757">
    <property type="entry name" value="Collagen_mod_GT25"/>
</dbReference>
<evidence type="ECO:0000313" key="4">
    <source>
        <dbReference type="EMBL" id="OOO08765.1"/>
    </source>
</evidence>
<dbReference type="EMBL" id="MKZY01000005">
    <property type="protein sequence ID" value="OOO08765.1"/>
    <property type="molecule type" value="Genomic_DNA"/>
</dbReference>
<accession>A0A1S9DI59</accession>
<gene>
    <name evidence="4" type="ORF">OAory_01100610</name>
</gene>
<sequence>MVFHPIELRIQALTLVAWGIPAKEIAASLGMPERTVQDIYRRARARGYDPSKDPRIKMEYVEDAKRSGRPKTITDEVENSVVQSIIQDRAAGSEKSSRKLADETGISHSSMYRILKRHGYVIAKPTWKPGLTDAAKVKRPFCRDHNAVVHFEYVNTRKRKRVHQLPNPVQESAILASDWPEPTTIALSGPSYAIFGHHQTRDAKPQDSTPRAAGPYQVPIVEEMTFVMSRWNTKTIIKLVAAACCSYFIFTILLADREAYYSTTRDVIRAGQHHLTEETTFDHINNETLGFQHIYAIGMKERTDKRDYLTLAASFLGIKVDWRDGVYPDNVSEKSYPLKLGESGVKPAAIGCWRAHMNTLIDIVENGYTTALILEDDADWDVSLRQQLAEFARGVRTLTNNQHESKKAPYGTNWDILWVGGCASGAHQNETDFYVIPNDPTVPNTTIRGPWESPAGPSIQWRQEHPEWPVDSTRYIYRANMGCCTFGYAVTLEGARRILAELSINYLNLPVDNAMSDLSEGYVSRDSDIDQWEDRKFEWHPALAYNMVYSTRLNIHRLVAGEETVYSQWRESPDPWSKAEVKLGELEYPRGVFVSQ</sequence>
<evidence type="ECO:0000256" key="1">
    <source>
        <dbReference type="ARBA" id="ARBA00006721"/>
    </source>
</evidence>
<dbReference type="CDD" id="cd06532">
    <property type="entry name" value="Glyco_transf_25"/>
    <property type="match status" value="1"/>
</dbReference>
<dbReference type="Proteomes" id="UP000190312">
    <property type="component" value="Unassembled WGS sequence"/>
</dbReference>
<dbReference type="AlphaFoldDB" id="A0A1S9DI59"/>
<keyword evidence="2" id="KW-0328">Glycosyltransferase</keyword>